<evidence type="ECO:0000313" key="2">
    <source>
        <dbReference type="Proteomes" id="UP000663853"/>
    </source>
</evidence>
<proteinExistence type="predicted"/>
<sequence>QFPRKEGSLVANHVLYPRVWLFSRPPILKSFPKPGIILSNITCGIGMSAPPCATIKRWEEAGASLVAAVQDYLDLCVNLGTNTVRDGAEPKDLVSRIDSTLDAVHTRISRCIGESTSALARTRNKVASLVHKFPEEVLSEIFLNVIFDRNSSKGVELLSMKHGVWLVYRRLYNLMGVCSTWRDIAMARGAFWSIIPMVPSASPKSKVPFELSLQRAGGSALHLAADNSSTSSLGNLTAVLSRYGLRFRTAIITMDDEKAIRLAISELLKYTHHGSLSELSIQFTQSLGVLDDLPEDFDYVFPRGSPEQASFSSMMQSLTAFRTYGTLFHWDTIAFSARLTEFRIEQVALGYDDAIIPVVRALSSASSLRDLKIISVTTFRNARQDRDSLLPVTFPNLESLLLQDLYLNTLEYLLPMLAPGSYSLALFLSQNSIEISVSDDESIDESEVEFFDFVGLCRVLGHTSVDTLMLSGHQGSAWVRGAKLRRLLGSMPTLKTLKIENWEFGPELSEWKYLRPGQNTQASSNDDSFPALENLHLSSIRIRGSKGFHKVVTSHPLQRVTLGGTILVVRQDGTNRWRALKEGCPLVKWLRGKVPDVRLVEADYRPPEFCSNLWKSW</sequence>
<evidence type="ECO:0008006" key="3">
    <source>
        <dbReference type="Google" id="ProtNLM"/>
    </source>
</evidence>
<reference evidence="1" key="1">
    <citation type="submission" date="2021-01" db="EMBL/GenBank/DDBJ databases">
        <authorList>
            <person name="Kaushik A."/>
        </authorList>
    </citation>
    <scope>NUCLEOTIDE SEQUENCE</scope>
    <source>
        <strain evidence="1">AG6-10EEA</strain>
    </source>
</reference>
<protein>
    <recommendedName>
        <fullName evidence="3">F-box domain-containing protein</fullName>
    </recommendedName>
</protein>
<feature type="non-terminal residue" evidence="1">
    <location>
        <position position="1"/>
    </location>
</feature>
<evidence type="ECO:0000313" key="1">
    <source>
        <dbReference type="EMBL" id="CAE6474035.1"/>
    </source>
</evidence>
<dbReference type="AlphaFoldDB" id="A0A8H3C528"/>
<organism evidence="1 2">
    <name type="scientific">Rhizoctonia solani</name>
    <dbReference type="NCBI Taxonomy" id="456999"/>
    <lineage>
        <taxon>Eukaryota</taxon>
        <taxon>Fungi</taxon>
        <taxon>Dikarya</taxon>
        <taxon>Basidiomycota</taxon>
        <taxon>Agaricomycotina</taxon>
        <taxon>Agaricomycetes</taxon>
        <taxon>Cantharellales</taxon>
        <taxon>Ceratobasidiaceae</taxon>
        <taxon>Rhizoctonia</taxon>
    </lineage>
</organism>
<dbReference type="EMBL" id="CAJMXA010001996">
    <property type="protein sequence ID" value="CAE6474035.1"/>
    <property type="molecule type" value="Genomic_DNA"/>
</dbReference>
<dbReference type="Proteomes" id="UP000663853">
    <property type="component" value="Unassembled WGS sequence"/>
</dbReference>
<gene>
    <name evidence="1" type="ORF">RDB_LOCUS78615</name>
</gene>
<accession>A0A8H3C528</accession>
<comment type="caution">
    <text evidence="1">The sequence shown here is derived from an EMBL/GenBank/DDBJ whole genome shotgun (WGS) entry which is preliminary data.</text>
</comment>
<name>A0A8H3C528_9AGAM</name>